<keyword evidence="3" id="KW-1185">Reference proteome</keyword>
<feature type="compositionally biased region" description="Polar residues" evidence="1">
    <location>
        <begin position="20"/>
        <end position="29"/>
    </location>
</feature>
<evidence type="ECO:0000313" key="3">
    <source>
        <dbReference type="Proteomes" id="UP000824120"/>
    </source>
</evidence>
<dbReference type="Proteomes" id="UP000824120">
    <property type="component" value="Chromosome 1"/>
</dbReference>
<reference evidence="2 3" key="1">
    <citation type="submission" date="2020-09" db="EMBL/GenBank/DDBJ databases">
        <title>De no assembly of potato wild relative species, Solanum commersonii.</title>
        <authorList>
            <person name="Cho K."/>
        </authorList>
    </citation>
    <scope>NUCLEOTIDE SEQUENCE [LARGE SCALE GENOMIC DNA]</scope>
    <source>
        <strain evidence="2">LZ3.2</strain>
        <tissue evidence="2">Leaf</tissue>
    </source>
</reference>
<gene>
    <name evidence="2" type="ORF">H5410_002870</name>
</gene>
<protein>
    <submittedName>
        <fullName evidence="2">Uncharacterized protein</fullName>
    </submittedName>
</protein>
<accession>A0A9J6B374</accession>
<sequence>MAPKGKNDASGAGTKRSRKGTTSISSSRAPTYLPPQKFVKQMVMHYGEEWYDCQQEAKYMGDENVLEGQWDRVRDMGQHSTLHYAHLKIEPGVWLKIGLPVNAGAILRQNMIKFRTNKRWSFLYGSLLTRYLRALEIEEEVYDVYPPRAPHLVYHLVDVTKTKAHNPSQGKVLSTSDRQAEDDSLECMALPSFSCGFVMGPTFQVPIDDDNATDDEEHESNDVGPSDDDTDAGAGDVRGANPPGAFWGDVFAKKWFN</sequence>
<dbReference type="OrthoDB" id="1306244at2759"/>
<dbReference type="EMBL" id="JACXVP010000001">
    <property type="protein sequence ID" value="KAG5631153.1"/>
    <property type="molecule type" value="Genomic_DNA"/>
</dbReference>
<comment type="caution">
    <text evidence="2">The sequence shown here is derived from an EMBL/GenBank/DDBJ whole genome shotgun (WGS) entry which is preliminary data.</text>
</comment>
<name>A0A9J6B374_SOLCO</name>
<feature type="region of interest" description="Disordered" evidence="1">
    <location>
        <begin position="206"/>
        <end position="248"/>
    </location>
</feature>
<dbReference type="AlphaFoldDB" id="A0A9J6B374"/>
<feature type="compositionally biased region" description="Acidic residues" evidence="1">
    <location>
        <begin position="207"/>
        <end position="231"/>
    </location>
</feature>
<evidence type="ECO:0000256" key="1">
    <source>
        <dbReference type="SAM" id="MobiDB-lite"/>
    </source>
</evidence>
<evidence type="ECO:0000313" key="2">
    <source>
        <dbReference type="EMBL" id="KAG5631153.1"/>
    </source>
</evidence>
<proteinExistence type="predicted"/>
<feature type="region of interest" description="Disordered" evidence="1">
    <location>
        <begin position="1"/>
        <end position="29"/>
    </location>
</feature>
<organism evidence="2 3">
    <name type="scientific">Solanum commersonii</name>
    <name type="common">Commerson's wild potato</name>
    <name type="synonym">Commerson's nightshade</name>
    <dbReference type="NCBI Taxonomy" id="4109"/>
    <lineage>
        <taxon>Eukaryota</taxon>
        <taxon>Viridiplantae</taxon>
        <taxon>Streptophyta</taxon>
        <taxon>Embryophyta</taxon>
        <taxon>Tracheophyta</taxon>
        <taxon>Spermatophyta</taxon>
        <taxon>Magnoliopsida</taxon>
        <taxon>eudicotyledons</taxon>
        <taxon>Gunneridae</taxon>
        <taxon>Pentapetalae</taxon>
        <taxon>asterids</taxon>
        <taxon>lamiids</taxon>
        <taxon>Solanales</taxon>
        <taxon>Solanaceae</taxon>
        <taxon>Solanoideae</taxon>
        <taxon>Solaneae</taxon>
        <taxon>Solanum</taxon>
    </lineage>
</organism>